<dbReference type="Pfam" id="PF04186">
    <property type="entry name" value="FxsA"/>
    <property type="match status" value="1"/>
</dbReference>
<accession>D5UPQ0</accession>
<gene>
    <name evidence="3" type="ordered locus">Tpau_2197</name>
</gene>
<dbReference type="eggNOG" id="COG3030">
    <property type="taxonomic scope" value="Bacteria"/>
</dbReference>
<proteinExistence type="predicted"/>
<keyword evidence="4" id="KW-1185">Reference proteome</keyword>
<feature type="region of interest" description="Disordered" evidence="1">
    <location>
        <begin position="148"/>
        <end position="184"/>
    </location>
</feature>
<keyword evidence="2" id="KW-0472">Membrane</keyword>
<dbReference type="HOGENOM" id="CLU_085083_2_3_11"/>
<dbReference type="GO" id="GO:0016020">
    <property type="term" value="C:membrane"/>
    <property type="evidence" value="ECO:0007669"/>
    <property type="project" value="InterPro"/>
</dbReference>
<keyword evidence="2" id="KW-1133">Transmembrane helix</keyword>
<keyword evidence="2" id="KW-0812">Transmembrane</keyword>
<dbReference type="NCBIfam" id="NF008528">
    <property type="entry name" value="PRK11463.1-2"/>
    <property type="match status" value="1"/>
</dbReference>
<evidence type="ECO:0000256" key="2">
    <source>
        <dbReference type="SAM" id="Phobius"/>
    </source>
</evidence>
<dbReference type="PANTHER" id="PTHR35335">
    <property type="entry name" value="UPF0716 PROTEIN FXSA"/>
    <property type="match status" value="1"/>
</dbReference>
<dbReference type="PANTHER" id="PTHR35335:SF1">
    <property type="entry name" value="UPF0716 PROTEIN FXSA"/>
    <property type="match status" value="1"/>
</dbReference>
<feature type="transmembrane region" description="Helical" evidence="2">
    <location>
        <begin position="26"/>
        <end position="44"/>
    </location>
</feature>
<evidence type="ECO:0000313" key="4">
    <source>
        <dbReference type="Proteomes" id="UP000001213"/>
    </source>
</evidence>
<evidence type="ECO:0000256" key="1">
    <source>
        <dbReference type="SAM" id="MobiDB-lite"/>
    </source>
</evidence>
<reference evidence="3 4" key="2">
    <citation type="journal article" date="2011" name="Stand. Genomic Sci.">
        <title>Complete genome sequence of Tsukamurella paurometabola type strain (no. 33).</title>
        <authorList>
            <person name="Munk A.C."/>
            <person name="Lapidus A."/>
            <person name="Lucas S."/>
            <person name="Nolan M."/>
            <person name="Tice H."/>
            <person name="Cheng J.F."/>
            <person name="Del Rio T.G."/>
            <person name="Goodwin L."/>
            <person name="Pitluck S."/>
            <person name="Liolios K."/>
            <person name="Huntemann M."/>
            <person name="Ivanova N."/>
            <person name="Mavromatis K."/>
            <person name="Mikhailova N."/>
            <person name="Pati A."/>
            <person name="Chen A."/>
            <person name="Palaniappan K."/>
            <person name="Tapia R."/>
            <person name="Han C."/>
            <person name="Land M."/>
            <person name="Hauser L."/>
            <person name="Chang Y.J."/>
            <person name="Jeffries C.D."/>
            <person name="Brettin T."/>
            <person name="Yasawong M."/>
            <person name="Brambilla E.M."/>
            <person name="Rohde M."/>
            <person name="Sikorski J."/>
            <person name="Goker M."/>
            <person name="Detter J.C."/>
            <person name="Woyke T."/>
            <person name="Bristow J."/>
            <person name="Eisen J.A."/>
            <person name="Markowitz V."/>
            <person name="Hugenholtz P."/>
            <person name="Kyrpides N.C."/>
            <person name="Klenk H.P."/>
        </authorList>
    </citation>
    <scope>NUCLEOTIDE SEQUENCE [LARGE SCALE GENOMIC DNA]</scope>
    <source>
        <strain evidence="4">ATCC 8368 / DSM 20162 / CCUG 35730 / CIP 100753 / JCM 10117 / KCTC 9821 / NBRC 16120 / NCIMB 702349 / NCTC 13040</strain>
    </source>
</reference>
<name>D5UPQ0_TSUPD</name>
<reference evidence="4" key="1">
    <citation type="submission" date="2010-03" db="EMBL/GenBank/DDBJ databases">
        <title>The complete chromosome of Tsukamurella paurometabola DSM 20162.</title>
        <authorList>
            <consortium name="US DOE Joint Genome Institute (JGI-PGF)"/>
            <person name="Lucas S."/>
            <person name="Copeland A."/>
            <person name="Lapidus A."/>
            <person name="Glavina del Rio T."/>
            <person name="Dalin E."/>
            <person name="Tice H."/>
            <person name="Bruce D."/>
            <person name="Goodwin L."/>
            <person name="Pitluck S."/>
            <person name="Kyrpides N."/>
            <person name="Mavromatis K."/>
            <person name="Ivanova N."/>
            <person name="Mikhailova N."/>
            <person name="Munk A.C."/>
            <person name="Brettin T."/>
            <person name="Detter J.C."/>
            <person name="Tapia R."/>
            <person name="Han C."/>
            <person name="Larimer F."/>
            <person name="Land M."/>
            <person name="Hauser L."/>
            <person name="Markowitz V."/>
            <person name="Cheng J.-F."/>
            <person name="Hugenholtz P."/>
            <person name="Woyke T."/>
            <person name="Wu D."/>
            <person name="Jando M."/>
            <person name="Brambilla E."/>
            <person name="Klenk H.-P."/>
            <person name="Eisen J.A."/>
        </authorList>
    </citation>
    <scope>NUCLEOTIDE SEQUENCE [LARGE SCALE GENOMIC DNA]</scope>
    <source>
        <strain evidence="4">ATCC 8368 / DSM 20162 / CCUG 35730 / CIP 100753 / JCM 10117 / KCTC 9821 / NBRC 16120 / NCIMB 702349 / NCTC 13040</strain>
    </source>
</reference>
<protein>
    <submittedName>
        <fullName evidence="3">FxsA cytoplasmic membrane protein</fullName>
    </submittedName>
</protein>
<sequence length="184" mass="18970">MKLLAFLTYLVVEIAAFAGLVAWLRFGWALLTVVAATAIGVLMLRRTAADVLRDLGAALDGRKSAGPALIDTALLGSSVFLLAVPGVVSTALGLLLLVRPVRAVVRPVAAYVGAKRISRFVEESGLVTVLAGQPRGFGTVIDGSVDDRATDGRGARSEPVVDGVVMDAGAPGGPRPGYRELPPA</sequence>
<dbReference type="KEGG" id="tpr:Tpau_2197"/>
<dbReference type="EMBL" id="CP001966">
    <property type="protein sequence ID" value="ADG78806.1"/>
    <property type="molecule type" value="Genomic_DNA"/>
</dbReference>
<evidence type="ECO:0000313" key="3">
    <source>
        <dbReference type="EMBL" id="ADG78806.1"/>
    </source>
</evidence>
<dbReference type="Proteomes" id="UP000001213">
    <property type="component" value="Chromosome"/>
</dbReference>
<dbReference type="STRING" id="521096.Tpau_2197"/>
<dbReference type="InterPro" id="IPR007313">
    <property type="entry name" value="FxsA"/>
</dbReference>
<organism evidence="3 4">
    <name type="scientific">Tsukamurella paurometabola (strain ATCC 8368 / DSM 20162 / CCUG 35730 / CIP 100753 / JCM 10117 / KCTC 9821 / NBRC 16120 / NCIMB 702349 / NCTC 13040)</name>
    <name type="common">Corynebacterium paurometabolum</name>
    <dbReference type="NCBI Taxonomy" id="521096"/>
    <lineage>
        <taxon>Bacteria</taxon>
        <taxon>Bacillati</taxon>
        <taxon>Actinomycetota</taxon>
        <taxon>Actinomycetes</taxon>
        <taxon>Mycobacteriales</taxon>
        <taxon>Tsukamurellaceae</taxon>
        <taxon>Tsukamurella</taxon>
    </lineage>
</organism>
<feature type="transmembrane region" description="Helical" evidence="2">
    <location>
        <begin position="72"/>
        <end position="98"/>
    </location>
</feature>
<dbReference type="AlphaFoldDB" id="D5UPQ0"/>